<dbReference type="CDD" id="cd07246">
    <property type="entry name" value="VOC_like"/>
    <property type="match status" value="1"/>
</dbReference>
<sequence length="301" mass="32754">MTDPMDALRAPIQPVDPDPIFADDLRERLRRAVLGPTGSSEMTAQKTKAVVPESELGWGPTLSPYIAVSDARAAIDWYLEVFDAHQRGEVYEMEGGAIGHAEIGIGDAVLMIAEGGIGEVPVAAPESPRTFSTTLHVQVPDVDATVALAEQRGAAIERRPVDQPYGRVAAFVDPFGHRWLLNTPPPTASRHRPGEVAYTTMVVADDEKAKAFYGSVLGWEFEPGSLPHAWGVVGMADFGLWGDPSQRPEVQLCYRVNDLDAALERVRANNGTAQEIQHKPYGLMVECTDDQGARFQLWATP</sequence>
<dbReference type="PANTHER" id="PTHR33993">
    <property type="entry name" value="GLYOXALASE-RELATED"/>
    <property type="match status" value="1"/>
</dbReference>
<comment type="caution">
    <text evidence="2">The sequence shown here is derived from an EMBL/GenBank/DDBJ whole genome shotgun (WGS) entry which is preliminary data.</text>
</comment>
<organism evidence="2 3">
    <name type="scientific">Actinokineospora xionganensis</name>
    <dbReference type="NCBI Taxonomy" id="2684470"/>
    <lineage>
        <taxon>Bacteria</taxon>
        <taxon>Bacillati</taxon>
        <taxon>Actinomycetota</taxon>
        <taxon>Actinomycetes</taxon>
        <taxon>Pseudonocardiales</taxon>
        <taxon>Pseudonocardiaceae</taxon>
        <taxon>Actinokineospora</taxon>
    </lineage>
</organism>
<protein>
    <submittedName>
        <fullName evidence="2">VOC family protein</fullName>
    </submittedName>
</protein>
<name>A0ABR7L039_9PSEU</name>
<dbReference type="RefSeq" id="WP_187218102.1">
    <property type="nucleotide sequence ID" value="NZ_JABVED010000001.1"/>
</dbReference>
<dbReference type="InterPro" id="IPR052164">
    <property type="entry name" value="Anthracycline_SecMetBiosynth"/>
</dbReference>
<gene>
    <name evidence="2" type="ORF">GPZ80_02595</name>
</gene>
<dbReference type="Gene3D" id="3.30.720.120">
    <property type="match status" value="1"/>
</dbReference>
<proteinExistence type="predicted"/>
<evidence type="ECO:0000313" key="2">
    <source>
        <dbReference type="EMBL" id="MBC6446060.1"/>
    </source>
</evidence>
<reference evidence="2 3" key="1">
    <citation type="submission" date="2020-06" db="EMBL/GenBank/DDBJ databases">
        <title>Actinokineospora xiongansis sp. nov., isolated from soil of Baiyangdian.</title>
        <authorList>
            <person name="Zhang X."/>
        </authorList>
    </citation>
    <scope>NUCLEOTIDE SEQUENCE [LARGE SCALE GENOMIC DNA]</scope>
    <source>
        <strain evidence="2 3">HBU206404</strain>
    </source>
</reference>
<dbReference type="PROSITE" id="PS51819">
    <property type="entry name" value="VOC"/>
    <property type="match status" value="2"/>
</dbReference>
<dbReference type="InterPro" id="IPR037523">
    <property type="entry name" value="VOC_core"/>
</dbReference>
<dbReference type="SUPFAM" id="SSF54593">
    <property type="entry name" value="Glyoxalase/Bleomycin resistance protein/Dihydroxybiphenyl dioxygenase"/>
    <property type="match status" value="2"/>
</dbReference>
<dbReference type="Gene3D" id="3.30.720.110">
    <property type="match status" value="1"/>
</dbReference>
<accession>A0ABR7L039</accession>
<evidence type="ECO:0000259" key="1">
    <source>
        <dbReference type="PROSITE" id="PS51819"/>
    </source>
</evidence>
<dbReference type="Proteomes" id="UP000734823">
    <property type="component" value="Unassembled WGS sequence"/>
</dbReference>
<dbReference type="InterPro" id="IPR029068">
    <property type="entry name" value="Glyas_Bleomycin-R_OHBP_Dase"/>
</dbReference>
<feature type="domain" description="VOC" evidence="1">
    <location>
        <begin position="195"/>
        <end position="300"/>
    </location>
</feature>
<evidence type="ECO:0000313" key="3">
    <source>
        <dbReference type="Proteomes" id="UP000734823"/>
    </source>
</evidence>
<dbReference type="EMBL" id="JABVED010000001">
    <property type="protein sequence ID" value="MBC6446060.1"/>
    <property type="molecule type" value="Genomic_DNA"/>
</dbReference>
<dbReference type="Gene3D" id="3.10.180.10">
    <property type="entry name" value="2,3-Dihydroxybiphenyl 1,2-Dioxygenase, domain 1"/>
    <property type="match status" value="1"/>
</dbReference>
<dbReference type="PANTHER" id="PTHR33993:SF14">
    <property type="entry name" value="GB|AAF24581.1"/>
    <property type="match status" value="1"/>
</dbReference>
<feature type="domain" description="VOC" evidence="1">
    <location>
        <begin position="60"/>
        <end position="184"/>
    </location>
</feature>
<dbReference type="InterPro" id="IPR004360">
    <property type="entry name" value="Glyas_Fos-R_dOase_dom"/>
</dbReference>
<dbReference type="Pfam" id="PF00903">
    <property type="entry name" value="Glyoxalase"/>
    <property type="match status" value="2"/>
</dbReference>
<keyword evidence="3" id="KW-1185">Reference proteome</keyword>